<evidence type="ECO:0000256" key="2">
    <source>
        <dbReference type="SAM" id="MobiDB-lite"/>
    </source>
</evidence>
<organism evidence="3 4">
    <name type="scientific">Gulo gulo</name>
    <name type="common">Wolverine</name>
    <name type="synonym">Gluton</name>
    <dbReference type="NCBI Taxonomy" id="48420"/>
    <lineage>
        <taxon>Eukaryota</taxon>
        <taxon>Metazoa</taxon>
        <taxon>Chordata</taxon>
        <taxon>Craniata</taxon>
        <taxon>Vertebrata</taxon>
        <taxon>Euteleostomi</taxon>
        <taxon>Mammalia</taxon>
        <taxon>Eutheria</taxon>
        <taxon>Laurasiatheria</taxon>
        <taxon>Carnivora</taxon>
        <taxon>Caniformia</taxon>
        <taxon>Musteloidea</taxon>
        <taxon>Mustelidae</taxon>
        <taxon>Guloninae</taxon>
        <taxon>Gulo</taxon>
    </lineage>
</organism>
<feature type="non-terminal residue" evidence="3">
    <location>
        <position position="115"/>
    </location>
</feature>
<comment type="caution">
    <text evidence="3">The sequence shown here is derived from an EMBL/GenBank/DDBJ whole genome shotgun (WGS) entry which is preliminary data.</text>
</comment>
<dbReference type="EMBL" id="CYRY02042835">
    <property type="protein sequence ID" value="VCX36798.1"/>
    <property type="molecule type" value="Genomic_DNA"/>
</dbReference>
<feature type="coiled-coil region" evidence="1">
    <location>
        <begin position="20"/>
        <end position="89"/>
    </location>
</feature>
<evidence type="ECO:0000313" key="4">
    <source>
        <dbReference type="Proteomes" id="UP000269945"/>
    </source>
</evidence>
<evidence type="ECO:0000313" key="3">
    <source>
        <dbReference type="EMBL" id="VCX36798.1"/>
    </source>
</evidence>
<reference evidence="3 4" key="1">
    <citation type="submission" date="2018-10" db="EMBL/GenBank/DDBJ databases">
        <authorList>
            <person name="Ekblom R."/>
            <person name="Jareborg N."/>
        </authorList>
    </citation>
    <scope>NUCLEOTIDE SEQUENCE [LARGE SCALE GENOMIC DNA]</scope>
    <source>
        <tissue evidence="3">Muscle</tissue>
    </source>
</reference>
<sequence>VGCDVGAPACDLCLSFQRSKEEGEQKVLVLEEARAMAQKEACELRASLREVEQAQADARRELQELGRQVSMLEAENRRKSQEVIQLQVRGAQGAQHQQQQQQQSQQEVLQMQRLA</sequence>
<gene>
    <name evidence="3" type="ORF">BN2614_LOCUS4</name>
</gene>
<name>A0A9X9Q6N7_GULGU</name>
<keyword evidence="1" id="KW-0175">Coiled coil</keyword>
<proteinExistence type="predicted"/>
<accession>A0A9X9Q6N7</accession>
<dbReference type="Proteomes" id="UP000269945">
    <property type="component" value="Unassembled WGS sequence"/>
</dbReference>
<dbReference type="AlphaFoldDB" id="A0A9X9Q6N7"/>
<feature type="non-terminal residue" evidence="3">
    <location>
        <position position="1"/>
    </location>
</feature>
<keyword evidence="4" id="KW-1185">Reference proteome</keyword>
<feature type="region of interest" description="Disordered" evidence="2">
    <location>
        <begin position="95"/>
        <end position="115"/>
    </location>
</feature>
<evidence type="ECO:0000256" key="1">
    <source>
        <dbReference type="SAM" id="Coils"/>
    </source>
</evidence>
<protein>
    <submittedName>
        <fullName evidence="3">Uncharacterized protein</fullName>
    </submittedName>
</protein>